<evidence type="ECO:0000256" key="1">
    <source>
        <dbReference type="ARBA" id="ARBA00004162"/>
    </source>
</evidence>
<proteinExistence type="inferred from homology"/>
<dbReference type="GO" id="GO:0005789">
    <property type="term" value="C:endoplasmic reticulum membrane"/>
    <property type="evidence" value="ECO:0007669"/>
    <property type="project" value="UniProtKB-SubCell"/>
</dbReference>
<evidence type="ECO:0000256" key="8">
    <source>
        <dbReference type="ARBA" id="ARBA00023136"/>
    </source>
</evidence>
<name>A0A103Y823_CYNCS</name>
<dbReference type="PANTHER" id="PTHR32219:SF24">
    <property type="entry name" value="PROTON PUMP-INTERACTOR"/>
    <property type="match status" value="1"/>
</dbReference>
<keyword evidence="6" id="KW-1133">Transmembrane helix</keyword>
<comment type="subcellular location">
    <subcellularLocation>
        <location evidence="1">Cell membrane</location>
        <topology evidence="1">Single-pass membrane protein</topology>
    </subcellularLocation>
    <subcellularLocation>
        <location evidence="2">Endoplasmic reticulum membrane</location>
        <topology evidence="2">Single-pass membrane protein</topology>
    </subcellularLocation>
</comment>
<feature type="coiled-coil region" evidence="10">
    <location>
        <begin position="150"/>
        <end position="191"/>
    </location>
</feature>
<evidence type="ECO:0000313" key="11">
    <source>
        <dbReference type="EMBL" id="KVI04242.1"/>
    </source>
</evidence>
<evidence type="ECO:0000256" key="3">
    <source>
        <dbReference type="ARBA" id="ARBA00022475"/>
    </source>
</evidence>
<keyword evidence="3" id="KW-1003">Cell membrane</keyword>
<keyword evidence="4" id="KW-0812">Transmembrane</keyword>
<comment type="similarity">
    <text evidence="9">Belongs to the plant Proton pump-interactor protein family.</text>
</comment>
<keyword evidence="12" id="KW-1185">Reference proteome</keyword>
<dbReference type="GO" id="GO:0005886">
    <property type="term" value="C:plasma membrane"/>
    <property type="evidence" value="ECO:0007669"/>
    <property type="project" value="UniProtKB-SubCell"/>
</dbReference>
<dbReference type="EMBL" id="LEKV01002289">
    <property type="protein sequence ID" value="KVI04242.1"/>
    <property type="molecule type" value="Genomic_DNA"/>
</dbReference>
<evidence type="ECO:0000256" key="4">
    <source>
        <dbReference type="ARBA" id="ARBA00022692"/>
    </source>
</evidence>
<keyword evidence="8" id="KW-0472">Membrane</keyword>
<evidence type="ECO:0000313" key="12">
    <source>
        <dbReference type="Proteomes" id="UP000243975"/>
    </source>
</evidence>
<evidence type="ECO:0000256" key="2">
    <source>
        <dbReference type="ARBA" id="ARBA00004389"/>
    </source>
</evidence>
<sequence>MEERKESDPMGLQSRDRGNQIHGRFYLVKFRASYKLEKKAADKQDQSMTVAQSRIKKDIDQLKADEHQIHQKLMWFSQCDEHIDWRKEEIKYLEAILGKVELRLPMKFSAENNWFRMLDRSKRWPMGSKRLIKKDRKDMDYLEQIRLDEIEKIERDLTGRKRRVKRLKSELEFVRKNISHLQKELQDVTSKRLKAYERAYELGEQKKELKLDYKEYQLLRRYAKSLARKRDVVELKQACDTQVEGFMRQWNDSQVFRNDYERRKLFSVEEITFEHVLV</sequence>
<dbReference type="Gramene" id="KVI04242">
    <property type="protein sequence ID" value="KVI04242"/>
    <property type="gene ID" value="Ccrd_017438"/>
</dbReference>
<dbReference type="AlphaFoldDB" id="A0A103Y823"/>
<dbReference type="PANTHER" id="PTHR32219">
    <property type="entry name" value="RNA-BINDING PROTEIN YLMH-RELATED"/>
    <property type="match status" value="1"/>
</dbReference>
<protein>
    <submittedName>
        <fullName evidence="11">Uncharacterized protein</fullName>
    </submittedName>
</protein>
<dbReference type="Proteomes" id="UP000243975">
    <property type="component" value="Unassembled WGS sequence"/>
</dbReference>
<keyword evidence="5" id="KW-0256">Endoplasmic reticulum</keyword>
<organism evidence="11 12">
    <name type="scientific">Cynara cardunculus var. scolymus</name>
    <name type="common">Globe artichoke</name>
    <name type="synonym">Cynara scolymus</name>
    <dbReference type="NCBI Taxonomy" id="59895"/>
    <lineage>
        <taxon>Eukaryota</taxon>
        <taxon>Viridiplantae</taxon>
        <taxon>Streptophyta</taxon>
        <taxon>Embryophyta</taxon>
        <taxon>Tracheophyta</taxon>
        <taxon>Spermatophyta</taxon>
        <taxon>Magnoliopsida</taxon>
        <taxon>eudicotyledons</taxon>
        <taxon>Gunneridae</taxon>
        <taxon>Pentapetalae</taxon>
        <taxon>asterids</taxon>
        <taxon>campanulids</taxon>
        <taxon>Asterales</taxon>
        <taxon>Asteraceae</taxon>
        <taxon>Carduoideae</taxon>
        <taxon>Cardueae</taxon>
        <taxon>Carduinae</taxon>
        <taxon>Cynara</taxon>
    </lineage>
</organism>
<reference evidence="11 12" key="1">
    <citation type="journal article" date="2016" name="Sci. Rep.">
        <title>The genome sequence of the outbreeding globe artichoke constructed de novo incorporating a phase-aware low-pass sequencing strategy of F1 progeny.</title>
        <authorList>
            <person name="Scaglione D."/>
            <person name="Reyes-Chin-Wo S."/>
            <person name="Acquadro A."/>
            <person name="Froenicke L."/>
            <person name="Portis E."/>
            <person name="Beitel C."/>
            <person name="Tirone M."/>
            <person name="Mauro R."/>
            <person name="Lo Monaco A."/>
            <person name="Mauromicale G."/>
            <person name="Faccioli P."/>
            <person name="Cattivelli L."/>
            <person name="Rieseberg L."/>
            <person name="Michelmore R."/>
            <person name="Lanteri S."/>
        </authorList>
    </citation>
    <scope>NUCLEOTIDE SEQUENCE [LARGE SCALE GENOMIC DNA]</scope>
    <source>
        <strain evidence="11">2C</strain>
    </source>
</reference>
<keyword evidence="7 10" id="KW-0175">Coiled coil</keyword>
<evidence type="ECO:0000256" key="9">
    <source>
        <dbReference type="ARBA" id="ARBA00038080"/>
    </source>
</evidence>
<gene>
    <name evidence="11" type="ORF">Ccrd_017438</name>
</gene>
<dbReference type="STRING" id="59895.A0A103Y823"/>
<dbReference type="InterPro" id="IPR055282">
    <property type="entry name" value="PPI1-4"/>
</dbReference>
<comment type="caution">
    <text evidence="11">The sequence shown here is derived from an EMBL/GenBank/DDBJ whole genome shotgun (WGS) entry which is preliminary data.</text>
</comment>
<accession>A0A103Y823</accession>
<evidence type="ECO:0000256" key="10">
    <source>
        <dbReference type="SAM" id="Coils"/>
    </source>
</evidence>
<evidence type="ECO:0000256" key="5">
    <source>
        <dbReference type="ARBA" id="ARBA00022824"/>
    </source>
</evidence>
<evidence type="ECO:0000256" key="7">
    <source>
        <dbReference type="ARBA" id="ARBA00023054"/>
    </source>
</evidence>
<evidence type="ECO:0000256" key="6">
    <source>
        <dbReference type="ARBA" id="ARBA00022989"/>
    </source>
</evidence>